<name>A0ABR1B819_POLSC</name>
<gene>
    <name evidence="1" type="ORF">RUM44_008328</name>
</gene>
<dbReference type="EMBL" id="JAWJWF010000002">
    <property type="protein sequence ID" value="KAK6637906.1"/>
    <property type="molecule type" value="Genomic_DNA"/>
</dbReference>
<protein>
    <submittedName>
        <fullName evidence="1">Uncharacterized protein</fullName>
    </submittedName>
</protein>
<accession>A0ABR1B819</accession>
<keyword evidence="2" id="KW-1185">Reference proteome</keyword>
<dbReference type="Proteomes" id="UP001359485">
    <property type="component" value="Unassembled WGS sequence"/>
</dbReference>
<proteinExistence type="predicted"/>
<evidence type="ECO:0000313" key="1">
    <source>
        <dbReference type="EMBL" id="KAK6637906.1"/>
    </source>
</evidence>
<sequence length="157" mass="18267">MKSEKTAEAKFKNDIMKIVREVKLVSSRWSKRSDTRPDRKDFTTRMRAFILVGNLRSNLRHCLLQIRTILYSLPQLWGMFKSTLVPDETRFQTFQPLPLNSFGRSSLACPFEELYSSEGAVSSFVSEEKLEVMFDSIRLFHNLYEANKKGKRSAYGL</sequence>
<reference evidence="1 2" key="1">
    <citation type="submission" date="2023-09" db="EMBL/GenBank/DDBJ databases">
        <title>Genomes of two closely related lineages of the louse Polyplax serrata with different host specificities.</title>
        <authorList>
            <person name="Martinu J."/>
            <person name="Tarabai H."/>
            <person name="Stefka J."/>
            <person name="Hypsa V."/>
        </authorList>
    </citation>
    <scope>NUCLEOTIDE SEQUENCE [LARGE SCALE GENOMIC DNA]</scope>
    <source>
        <strain evidence="1">98ZLc_SE</strain>
    </source>
</reference>
<evidence type="ECO:0000313" key="2">
    <source>
        <dbReference type="Proteomes" id="UP001359485"/>
    </source>
</evidence>
<comment type="caution">
    <text evidence="1">The sequence shown here is derived from an EMBL/GenBank/DDBJ whole genome shotgun (WGS) entry which is preliminary data.</text>
</comment>
<organism evidence="1 2">
    <name type="scientific">Polyplax serrata</name>
    <name type="common">Common mouse louse</name>
    <dbReference type="NCBI Taxonomy" id="468196"/>
    <lineage>
        <taxon>Eukaryota</taxon>
        <taxon>Metazoa</taxon>
        <taxon>Ecdysozoa</taxon>
        <taxon>Arthropoda</taxon>
        <taxon>Hexapoda</taxon>
        <taxon>Insecta</taxon>
        <taxon>Pterygota</taxon>
        <taxon>Neoptera</taxon>
        <taxon>Paraneoptera</taxon>
        <taxon>Psocodea</taxon>
        <taxon>Troctomorpha</taxon>
        <taxon>Phthiraptera</taxon>
        <taxon>Anoplura</taxon>
        <taxon>Polyplacidae</taxon>
        <taxon>Polyplax</taxon>
    </lineage>
</organism>